<evidence type="ECO:0000259" key="12">
    <source>
        <dbReference type="Pfam" id="PF11897"/>
    </source>
</evidence>
<evidence type="ECO:0000313" key="14">
    <source>
        <dbReference type="Proteomes" id="UP000057134"/>
    </source>
</evidence>
<dbReference type="Pfam" id="PF11897">
    <property type="entry name" value="DUF3417"/>
    <property type="match status" value="1"/>
</dbReference>
<keyword evidence="5" id="KW-0021">Allosteric enzyme</keyword>
<evidence type="ECO:0000256" key="7">
    <source>
        <dbReference type="ARBA" id="ARBA00022679"/>
    </source>
</evidence>
<dbReference type="PATRIC" id="fig|1766.6.peg.4301"/>
<evidence type="ECO:0000256" key="3">
    <source>
        <dbReference type="ARBA" id="ARBA00006047"/>
    </source>
</evidence>
<reference evidence="13 14" key="1">
    <citation type="journal article" date="2015" name="MBio">
        <title>Enzymatic Degradation of Phenazines Can Generate Energy and Protect Sensitive Organisms from Toxicity.</title>
        <authorList>
            <person name="Costa K.C."/>
            <person name="Bergkessel M."/>
            <person name="Saunders S."/>
            <person name="Korlach J."/>
            <person name="Newman D.K."/>
        </authorList>
    </citation>
    <scope>NUCLEOTIDE SEQUENCE [LARGE SCALE GENOMIC DNA]</scope>
    <source>
        <strain evidence="13 14">CT6</strain>
    </source>
</reference>
<sequence>MKALRRFTVRAHLPERLAALERLSINLRWSWHKPTQDLFAELDSELWQQTNGDPVALLGAVSPRRLDELAGDGAFLNRLDELAADLDNYLSRPLWYQQQIDDGVEMPKGIAYFSMEFGVAEVLPNYSGGLGILAGDHLKSASDLGLPLIAVGLYYRSGYFRQSLTADGWQHETYPSLDPQGLPLRLLTDASGAPVLVELALPDARELRARVWIAQVGRVPLLLLDADVPENEHELRGVTDRLYGGDQEHRIKQEILAGIGGVRAIRAFTEIENLPAPEVFHMNEGHAGFLGAERIRELVAAGLDFDTALTVVRSSTVFTTHTPVPAGIDRFPVEMIRRYFGSPPGGPADSRLLPGVPLERVIAFGVEDDPSKFNMAHMGLRLAQRANGVSLLHGRVSRAMFNDLWPGFDRAEVPIGSITNGVHAPTWAAPQWLALGRELIGSEAAEPAVWERLQEVDPGHMWWIRSQLRETLIADVRDRLRRSWLERGASEAELGWIATAFDPSVLTVGFARRVPTYKRLTLMLRDPERLEKLLLDEKRPVQLIVAGKSHPADDGGKALIQQIVRFADRPEVRHRIAFLPDYDMSMARLLYWGCDVWLNNPLRPLEACGTSGMKSALNGGLNLSIRDGWWDEWYDGENGWEIPTADGVDDEARRDDLEAAALYDLLEHAVTPKFYERDEHGVPTRWVEMVRHTLQVLGPKVLASRMVRDYTEKYYLPAAQSLRETVEATSGEPFGAARQLADYRRRAQDAWPKIQITDVDSYGLPDTPLLGSQLTLTATVQLAGLRPDEVTVQAVLGRVDAGDVLVNPVTVTMAHTGSAEGDTEVFSTSTPLPVAGPVGYTVRVLPHHRLLTADNELGLVTLA</sequence>
<dbReference type="KEGG" id="mft:XA26_43250"/>
<dbReference type="InterPro" id="IPR024517">
    <property type="entry name" value="Glycogen_phosphorylase_DUF3417"/>
</dbReference>
<gene>
    <name evidence="13" type="ORF">XA26_43250</name>
</gene>
<name>A0A0N9YE56_MYCFO</name>
<comment type="similarity">
    <text evidence="3">Belongs to the glycogen phosphorylase family.</text>
</comment>
<dbReference type="InterPro" id="IPR035090">
    <property type="entry name" value="Pyridoxal_P_attach_site"/>
</dbReference>
<dbReference type="InterPro" id="IPR000811">
    <property type="entry name" value="Glyco_trans_35"/>
</dbReference>
<accession>A0A0N9YE56</accession>
<feature type="domain" description="DUF3417" evidence="12">
    <location>
        <begin position="13"/>
        <end position="123"/>
    </location>
</feature>
<evidence type="ECO:0000256" key="6">
    <source>
        <dbReference type="ARBA" id="ARBA00022676"/>
    </source>
</evidence>
<dbReference type="GO" id="GO:0008184">
    <property type="term" value="F:glycogen phosphorylase activity"/>
    <property type="evidence" value="ECO:0007669"/>
    <property type="project" value="InterPro"/>
</dbReference>
<dbReference type="PROSITE" id="PS00102">
    <property type="entry name" value="PHOSPHORYLASE"/>
    <property type="match status" value="1"/>
</dbReference>
<evidence type="ECO:0000256" key="8">
    <source>
        <dbReference type="ARBA" id="ARBA00022898"/>
    </source>
</evidence>
<evidence type="ECO:0000256" key="10">
    <source>
        <dbReference type="ARBA" id="ARBA00025174"/>
    </source>
</evidence>
<dbReference type="Gene3D" id="3.40.50.2000">
    <property type="entry name" value="Glycogen Phosphorylase B"/>
    <property type="match status" value="3"/>
</dbReference>
<dbReference type="InterPro" id="IPR011834">
    <property type="entry name" value="Agluc_phsphrylas"/>
</dbReference>
<dbReference type="AlphaFoldDB" id="A0A0N9YE56"/>
<evidence type="ECO:0000256" key="4">
    <source>
        <dbReference type="ARBA" id="ARBA00012591"/>
    </source>
</evidence>
<keyword evidence="7 13" id="KW-0808">Transferase</keyword>
<evidence type="ECO:0000256" key="5">
    <source>
        <dbReference type="ARBA" id="ARBA00022533"/>
    </source>
</evidence>
<dbReference type="Pfam" id="PF00343">
    <property type="entry name" value="Phosphorylase"/>
    <property type="match status" value="1"/>
</dbReference>
<dbReference type="RefSeq" id="WP_054602905.1">
    <property type="nucleotide sequence ID" value="NZ_CP011269.1"/>
</dbReference>
<dbReference type="EMBL" id="CP011269">
    <property type="protein sequence ID" value="ALI28129.1"/>
    <property type="molecule type" value="Genomic_DNA"/>
</dbReference>
<dbReference type="PIRSF" id="PIRSF000460">
    <property type="entry name" value="Pprylas_GlgP"/>
    <property type="match status" value="1"/>
</dbReference>
<evidence type="ECO:0000256" key="9">
    <source>
        <dbReference type="ARBA" id="ARBA00023277"/>
    </source>
</evidence>
<comment type="function">
    <text evidence="10">Phosphorylase is an important allosteric enzyme in carbohydrate metabolism. Enzymes from different sources differ in their regulatory mechanisms and in their natural substrates. However, all known phosphorylases share catalytic and structural properties.</text>
</comment>
<keyword evidence="9" id="KW-0119">Carbohydrate metabolism</keyword>
<proteinExistence type="inferred from homology"/>
<feature type="modified residue" description="N6-(pyridoxal phosphate)lysine" evidence="11">
    <location>
        <position position="614"/>
    </location>
</feature>
<dbReference type="Proteomes" id="UP000057134">
    <property type="component" value="Chromosome"/>
</dbReference>
<dbReference type="EC" id="2.4.1.1" evidence="4"/>
<dbReference type="SUPFAM" id="SSF53756">
    <property type="entry name" value="UDP-Glycosyltransferase/glycogen phosphorylase"/>
    <property type="match status" value="1"/>
</dbReference>
<organism evidence="13 14">
    <name type="scientific">Mycolicibacterium fortuitum</name>
    <name type="common">Mycobacterium fortuitum</name>
    <dbReference type="NCBI Taxonomy" id="1766"/>
    <lineage>
        <taxon>Bacteria</taxon>
        <taxon>Bacillati</taxon>
        <taxon>Actinomycetota</taxon>
        <taxon>Actinomycetes</taxon>
        <taxon>Mycobacteriales</taxon>
        <taxon>Mycobacteriaceae</taxon>
        <taxon>Mycolicibacterium</taxon>
    </lineage>
</organism>
<dbReference type="GO" id="GO:0030170">
    <property type="term" value="F:pyridoxal phosphate binding"/>
    <property type="evidence" value="ECO:0007669"/>
    <property type="project" value="InterPro"/>
</dbReference>
<keyword evidence="8 11" id="KW-0663">Pyridoxal phosphate</keyword>
<dbReference type="PANTHER" id="PTHR42655">
    <property type="entry name" value="GLYCOGEN PHOSPHORYLASE"/>
    <property type="match status" value="1"/>
</dbReference>
<keyword evidence="14" id="KW-1185">Reference proteome</keyword>
<evidence type="ECO:0000256" key="2">
    <source>
        <dbReference type="ARBA" id="ARBA00001933"/>
    </source>
</evidence>
<keyword evidence="6 13" id="KW-0328">Glycosyltransferase</keyword>
<dbReference type="PANTHER" id="PTHR42655:SF1">
    <property type="entry name" value="GLYCOGEN PHOSPHORYLASE"/>
    <property type="match status" value="1"/>
</dbReference>
<dbReference type="GO" id="GO:0005975">
    <property type="term" value="P:carbohydrate metabolic process"/>
    <property type="evidence" value="ECO:0007669"/>
    <property type="project" value="InterPro"/>
</dbReference>
<dbReference type="STRING" id="1766.XA26_43250"/>
<comment type="catalytic activity">
    <reaction evidence="1">
        <text>[(1-&gt;4)-alpha-D-glucosyl](n) + phosphate = [(1-&gt;4)-alpha-D-glucosyl](n-1) + alpha-D-glucose 1-phosphate</text>
        <dbReference type="Rhea" id="RHEA:41732"/>
        <dbReference type="Rhea" id="RHEA-COMP:9584"/>
        <dbReference type="Rhea" id="RHEA-COMP:9586"/>
        <dbReference type="ChEBI" id="CHEBI:15444"/>
        <dbReference type="ChEBI" id="CHEBI:43474"/>
        <dbReference type="ChEBI" id="CHEBI:58601"/>
        <dbReference type="EC" id="2.4.1.1"/>
    </reaction>
</comment>
<comment type="cofactor">
    <cofactor evidence="2">
        <name>pyridoxal 5'-phosphate</name>
        <dbReference type="ChEBI" id="CHEBI:597326"/>
    </cofactor>
</comment>
<dbReference type="InterPro" id="IPR052182">
    <property type="entry name" value="Glycogen/Maltodextrin_Phosph"/>
</dbReference>
<evidence type="ECO:0000256" key="11">
    <source>
        <dbReference type="PIRSR" id="PIRSR000460-1"/>
    </source>
</evidence>
<dbReference type="CDD" id="cd04299">
    <property type="entry name" value="GT35_Glycogen_Phosphorylase-like"/>
    <property type="match status" value="1"/>
</dbReference>
<protein>
    <recommendedName>
        <fullName evidence="4">glycogen phosphorylase</fullName>
        <ecNumber evidence="4">2.4.1.1</ecNumber>
    </recommendedName>
</protein>
<evidence type="ECO:0000313" key="13">
    <source>
        <dbReference type="EMBL" id="ALI28129.1"/>
    </source>
</evidence>
<evidence type="ECO:0000256" key="1">
    <source>
        <dbReference type="ARBA" id="ARBA00001275"/>
    </source>
</evidence>
<dbReference type="NCBIfam" id="TIGR02094">
    <property type="entry name" value="more_P_ylases"/>
    <property type="match status" value="1"/>
</dbReference>